<dbReference type="Pfam" id="PF06985">
    <property type="entry name" value="HET"/>
    <property type="match status" value="1"/>
</dbReference>
<dbReference type="Proteomes" id="UP000076874">
    <property type="component" value="Unassembled WGS sequence"/>
</dbReference>
<accession>A0A167P634</accession>
<organism evidence="2 3">
    <name type="scientific">Niveomyces insectorum RCEF 264</name>
    <dbReference type="NCBI Taxonomy" id="1081102"/>
    <lineage>
        <taxon>Eukaryota</taxon>
        <taxon>Fungi</taxon>
        <taxon>Dikarya</taxon>
        <taxon>Ascomycota</taxon>
        <taxon>Pezizomycotina</taxon>
        <taxon>Sordariomycetes</taxon>
        <taxon>Hypocreomycetidae</taxon>
        <taxon>Hypocreales</taxon>
        <taxon>Cordycipitaceae</taxon>
        <taxon>Niveomyces</taxon>
    </lineage>
</organism>
<name>A0A167P634_9HYPO</name>
<dbReference type="AlphaFoldDB" id="A0A167P634"/>
<proteinExistence type="predicted"/>
<dbReference type="EMBL" id="AZHD01000017">
    <property type="protein sequence ID" value="OAA56330.1"/>
    <property type="molecule type" value="Genomic_DNA"/>
</dbReference>
<dbReference type="STRING" id="1081102.A0A167P634"/>
<evidence type="ECO:0000259" key="1">
    <source>
        <dbReference type="Pfam" id="PF06985"/>
    </source>
</evidence>
<comment type="caution">
    <text evidence="2">The sequence shown here is derived from an EMBL/GenBank/DDBJ whole genome shotgun (WGS) entry which is preliminary data.</text>
</comment>
<evidence type="ECO:0000313" key="3">
    <source>
        <dbReference type="Proteomes" id="UP000076874"/>
    </source>
</evidence>
<dbReference type="InterPro" id="IPR010730">
    <property type="entry name" value="HET"/>
</dbReference>
<evidence type="ECO:0000313" key="2">
    <source>
        <dbReference type="EMBL" id="OAA56330.1"/>
    </source>
</evidence>
<dbReference type="OrthoDB" id="5362512at2759"/>
<dbReference type="PANTHER" id="PTHR33112:SF16">
    <property type="entry name" value="HETEROKARYON INCOMPATIBILITY DOMAIN-CONTAINING PROTEIN"/>
    <property type="match status" value="1"/>
</dbReference>
<dbReference type="PANTHER" id="PTHR33112">
    <property type="entry name" value="DOMAIN PROTEIN, PUTATIVE-RELATED"/>
    <property type="match status" value="1"/>
</dbReference>
<feature type="domain" description="Heterokaryon incompatibility" evidence="1">
    <location>
        <begin position="247"/>
        <end position="408"/>
    </location>
</feature>
<protein>
    <submittedName>
        <fullName evidence="2">Heterokaryon incompatibility</fullName>
    </submittedName>
</protein>
<gene>
    <name evidence="2" type="ORF">SPI_07941</name>
</gene>
<sequence>MTILRLLDLAKRDFRAGFFPDEHFYHHHPSFADLEACALQDRGGCPLCWLILDSFQGAQHDATSPTWPLRRSGPTGAAAAGPATRTTMREAARKLPKSDVRIALRARHVATGATIKFVRMFDILAIRLGDRLELGDPLRVPDLLLVLRVPNSGDNSPPLPPPVLDGFQIGCSEIDCNLGSAANLRLARSWLDGCRTAHGDDCGAAGEHQPPKLPMRVIDVLATPTSARIVQACDVNNGHSDHGRADYVALSHCWGGPIKTLLTTTTAAAFATALPPASALPANFRDAMTVTRALGIRYLWIDSLCIVQDSVDDWRRESRTMGDVYSRATVSLLAMAAGASDSGILLTGESKHGGKSEGVIVTFAFAEAGASASRPVLFKVSAIFQDDENLRLLSERAPLSQRGWTLQELKFSARILFYGKDQIYWHCRRGGYKSAEGLPDGTLYRDYQNLLLGTDLLSMADAEDQNADGSTNDASRQNSVEAILSEFYHFITAYTQRHLTFGSDKFPAVSSFAQQIHRTLERARHHDTSLETHEYLAGIWSGDFRRGLLFCPERMHCPHVTANDEKDYRAPSWSWAVTDAPITFLAPKTPLSKRPSPLNLALLSWSVMPRDPNNAFGAVDSAHLIVRGRVRRLIRSATHFVGAYTWDKKGEDGMAWFDDPPVLINAAGSSQPLDTSNGNCPVFFRPKSRGDAERNDGDGDSFLATYFCPASSTNNKTVISPDLNDCEDQRYTILLVDLGQEDAGERELGCISGDENSDGSVDEDEDGDWEFEERLIHCLILRQVVEPGNPGASVEKVDGVYERVGCLVLDWKNRRQVDNWHTQTLKLV</sequence>
<reference evidence="2 3" key="1">
    <citation type="journal article" date="2016" name="Genome Biol. Evol.">
        <title>Divergent and convergent evolution of fungal pathogenicity.</title>
        <authorList>
            <person name="Shang Y."/>
            <person name="Xiao G."/>
            <person name="Zheng P."/>
            <person name="Cen K."/>
            <person name="Zhan S."/>
            <person name="Wang C."/>
        </authorList>
    </citation>
    <scope>NUCLEOTIDE SEQUENCE [LARGE SCALE GENOMIC DNA]</scope>
    <source>
        <strain evidence="2 3">RCEF 264</strain>
    </source>
</reference>
<keyword evidence="3" id="KW-1185">Reference proteome</keyword>